<gene>
    <name evidence="5" type="ORF">J1605_000330</name>
</gene>
<evidence type="ECO:0000256" key="3">
    <source>
        <dbReference type="ARBA" id="ARBA00023274"/>
    </source>
</evidence>
<dbReference type="Pfam" id="PF00203">
    <property type="entry name" value="Ribosomal_S19"/>
    <property type="match status" value="1"/>
</dbReference>
<evidence type="ECO:0000313" key="6">
    <source>
        <dbReference type="Proteomes" id="UP001159641"/>
    </source>
</evidence>
<dbReference type="GO" id="GO:0022627">
    <property type="term" value="C:cytosolic small ribosomal subunit"/>
    <property type="evidence" value="ECO:0007669"/>
    <property type="project" value="TreeGrafter"/>
</dbReference>
<protein>
    <recommendedName>
        <fullName evidence="4">40S ribosomal protein S15</fullName>
    </recommendedName>
</protein>
<dbReference type="GO" id="GO:0006412">
    <property type="term" value="P:translation"/>
    <property type="evidence" value="ECO:0007669"/>
    <property type="project" value="InterPro"/>
</dbReference>
<dbReference type="GO" id="GO:0003735">
    <property type="term" value="F:structural constituent of ribosome"/>
    <property type="evidence" value="ECO:0007669"/>
    <property type="project" value="InterPro"/>
</dbReference>
<evidence type="ECO:0000313" key="5">
    <source>
        <dbReference type="EMBL" id="KAJ8793335.1"/>
    </source>
</evidence>
<organism evidence="5 6">
    <name type="scientific">Eschrichtius robustus</name>
    <name type="common">California gray whale</name>
    <name type="synonym">Eschrichtius gibbosus</name>
    <dbReference type="NCBI Taxonomy" id="9764"/>
    <lineage>
        <taxon>Eukaryota</taxon>
        <taxon>Metazoa</taxon>
        <taxon>Chordata</taxon>
        <taxon>Craniata</taxon>
        <taxon>Vertebrata</taxon>
        <taxon>Euteleostomi</taxon>
        <taxon>Mammalia</taxon>
        <taxon>Eutheria</taxon>
        <taxon>Laurasiatheria</taxon>
        <taxon>Artiodactyla</taxon>
        <taxon>Whippomorpha</taxon>
        <taxon>Cetacea</taxon>
        <taxon>Mysticeti</taxon>
        <taxon>Eschrichtiidae</taxon>
        <taxon>Eschrichtius</taxon>
    </lineage>
</organism>
<keyword evidence="2" id="KW-0689">Ribosomal protein</keyword>
<dbReference type="PANTHER" id="PTHR11880">
    <property type="entry name" value="RIBOSOMAL PROTEIN S19P FAMILY MEMBER"/>
    <property type="match status" value="1"/>
</dbReference>
<comment type="similarity">
    <text evidence="1">Belongs to the universal ribosomal protein uS19 family.</text>
</comment>
<dbReference type="InterPro" id="IPR002222">
    <property type="entry name" value="Ribosomal_uS19"/>
</dbReference>
<dbReference type="PROSITE" id="PS51257">
    <property type="entry name" value="PROKAR_LIPOPROTEIN"/>
    <property type="match status" value="1"/>
</dbReference>
<keyword evidence="6" id="KW-1185">Reference proteome</keyword>
<reference evidence="5 6" key="1">
    <citation type="submission" date="2022-11" db="EMBL/GenBank/DDBJ databases">
        <title>Whole genome sequence of Eschrichtius robustus ER-17-0199.</title>
        <authorList>
            <person name="Bruniche-Olsen A."/>
            <person name="Black A.N."/>
            <person name="Fields C.J."/>
            <person name="Walden K."/>
            <person name="Dewoody J.A."/>
        </authorList>
    </citation>
    <scope>NUCLEOTIDE SEQUENCE [LARGE SCALE GENOMIC DNA]</scope>
    <source>
        <strain evidence="5">ER-17-0199</strain>
        <tissue evidence="5">Blubber</tissue>
    </source>
</reference>
<dbReference type="Proteomes" id="UP001159641">
    <property type="component" value="Unassembled WGS sequence"/>
</dbReference>
<dbReference type="PANTHER" id="PTHR11880:SF2">
    <property type="entry name" value="SMALL RIBOSOMAL SUBUNIT PROTEIN US19"/>
    <property type="match status" value="1"/>
</dbReference>
<name>A0AB34HR30_ESCRO</name>
<dbReference type="EMBL" id="JAIQCJ010001016">
    <property type="protein sequence ID" value="KAJ8793335.1"/>
    <property type="molecule type" value="Genomic_DNA"/>
</dbReference>
<sequence length="114" mass="12772">MTRTIHGLYRCRYEGQSYQQLGLLGCGAAGLRGCGAAGLRNQPAEEAYSPLKRLRKTETEHGRGVYNCKSFSQVEIKPEMMGPYLSEFSTTYRPVKYGGPGIRTTHFPCFFPLK</sequence>
<dbReference type="SUPFAM" id="SSF54570">
    <property type="entry name" value="Ribosomal protein S19"/>
    <property type="match status" value="1"/>
</dbReference>
<dbReference type="GO" id="GO:0000028">
    <property type="term" value="P:ribosomal small subunit assembly"/>
    <property type="evidence" value="ECO:0007669"/>
    <property type="project" value="TreeGrafter"/>
</dbReference>
<evidence type="ECO:0000256" key="4">
    <source>
        <dbReference type="ARBA" id="ARBA00035469"/>
    </source>
</evidence>
<accession>A0AB34HR30</accession>
<evidence type="ECO:0000256" key="2">
    <source>
        <dbReference type="ARBA" id="ARBA00022980"/>
    </source>
</evidence>
<evidence type="ECO:0000256" key="1">
    <source>
        <dbReference type="ARBA" id="ARBA00007345"/>
    </source>
</evidence>
<keyword evidence="3" id="KW-0687">Ribonucleoprotein</keyword>
<comment type="caution">
    <text evidence="5">The sequence shown here is derived from an EMBL/GenBank/DDBJ whole genome shotgun (WGS) entry which is preliminary data.</text>
</comment>
<dbReference type="Gene3D" id="3.30.860.10">
    <property type="entry name" value="30s Ribosomal Protein S19, Chain A"/>
    <property type="match status" value="1"/>
</dbReference>
<dbReference type="AlphaFoldDB" id="A0AB34HR30"/>
<proteinExistence type="inferred from homology"/>
<dbReference type="InterPro" id="IPR023575">
    <property type="entry name" value="Ribosomal_uS19_SF"/>
</dbReference>